<reference evidence="2 3" key="1">
    <citation type="submission" date="2016-07" db="EMBL/GenBank/DDBJ databases">
        <title>Genomic analysis of zinc-resistant bacterium Mucilaginibacter pedocola TBZ30.</title>
        <authorList>
            <person name="Huang J."/>
            <person name="Tang J."/>
        </authorList>
    </citation>
    <scope>NUCLEOTIDE SEQUENCE [LARGE SCALE GENOMIC DNA]</scope>
    <source>
        <strain evidence="2 3">TBZ30</strain>
    </source>
</reference>
<feature type="signal peptide" evidence="1">
    <location>
        <begin position="1"/>
        <end position="19"/>
    </location>
</feature>
<comment type="caution">
    <text evidence="2">The sequence shown here is derived from an EMBL/GenBank/DDBJ whole genome shotgun (WGS) entry which is preliminary data.</text>
</comment>
<keyword evidence="3" id="KW-1185">Reference proteome</keyword>
<dbReference type="OrthoDB" id="799584at2"/>
<protein>
    <submittedName>
        <fullName evidence="2">Uncharacterized protein</fullName>
    </submittedName>
</protein>
<dbReference type="Proteomes" id="UP000189739">
    <property type="component" value="Unassembled WGS sequence"/>
</dbReference>
<name>A0A1S9PCZ1_9SPHI</name>
<organism evidence="2 3">
    <name type="scientific">Mucilaginibacter pedocola</name>
    <dbReference type="NCBI Taxonomy" id="1792845"/>
    <lineage>
        <taxon>Bacteria</taxon>
        <taxon>Pseudomonadati</taxon>
        <taxon>Bacteroidota</taxon>
        <taxon>Sphingobacteriia</taxon>
        <taxon>Sphingobacteriales</taxon>
        <taxon>Sphingobacteriaceae</taxon>
        <taxon>Mucilaginibacter</taxon>
    </lineage>
</organism>
<dbReference type="RefSeq" id="WP_078349512.1">
    <property type="nucleotide sequence ID" value="NZ_MBTF01000023.1"/>
</dbReference>
<evidence type="ECO:0000313" key="2">
    <source>
        <dbReference type="EMBL" id="OOQ58799.1"/>
    </source>
</evidence>
<dbReference type="EMBL" id="MBTF01000023">
    <property type="protein sequence ID" value="OOQ58799.1"/>
    <property type="molecule type" value="Genomic_DNA"/>
</dbReference>
<dbReference type="AlphaFoldDB" id="A0A1S9PCZ1"/>
<gene>
    <name evidence="2" type="ORF">BC343_09125</name>
</gene>
<accession>A0A1S9PCZ1</accession>
<proteinExistence type="predicted"/>
<feature type="chain" id="PRO_5012616937" evidence="1">
    <location>
        <begin position="20"/>
        <end position="127"/>
    </location>
</feature>
<evidence type="ECO:0000313" key="3">
    <source>
        <dbReference type="Proteomes" id="UP000189739"/>
    </source>
</evidence>
<evidence type="ECO:0000256" key="1">
    <source>
        <dbReference type="SAM" id="SignalP"/>
    </source>
</evidence>
<sequence>MKKVLLFAMLLVGSGRLMAQTDMKMPGEKPSPLFYLKTDTTLTSPSVKDWTKLPEANKLKELATLAPFNQAKVDETKLIGPMQGYLTPVAVLQGNSKMPVVKLDGYSKMPVYDKDLNKKNRATIVTP</sequence>
<keyword evidence="1" id="KW-0732">Signal</keyword>